<feature type="compositionally biased region" description="Basic and acidic residues" evidence="2">
    <location>
        <begin position="50"/>
        <end position="63"/>
    </location>
</feature>
<dbReference type="Proteomes" id="UP000051220">
    <property type="component" value="Unassembled WGS sequence"/>
</dbReference>
<dbReference type="PANTHER" id="PTHR22953">
    <property type="entry name" value="ACID PHOSPHATASE RELATED"/>
    <property type="match status" value="1"/>
</dbReference>
<dbReference type="Pfam" id="PF00149">
    <property type="entry name" value="Metallophos"/>
    <property type="match status" value="1"/>
</dbReference>
<dbReference type="InterPro" id="IPR004843">
    <property type="entry name" value="Calcineurin-like_PHP"/>
</dbReference>
<feature type="region of interest" description="Disordered" evidence="2">
    <location>
        <begin position="43"/>
        <end position="63"/>
    </location>
</feature>
<reference evidence="5 6" key="1">
    <citation type="submission" date="2015-10" db="EMBL/GenBank/DDBJ databases">
        <title>Metagenome-Assembled Genomes uncover a global brackish microbiome.</title>
        <authorList>
            <person name="Hugerth L.W."/>
            <person name="Larsson J."/>
            <person name="Alneberg J."/>
            <person name="Lindh M.V."/>
            <person name="Legrand C."/>
            <person name="Pinhassi J."/>
            <person name="Andersson A.F."/>
        </authorList>
    </citation>
    <scope>NUCLEOTIDE SEQUENCE [LARGE SCALE GENOMIC DNA]</scope>
    <source>
        <strain evidence="5">BACL9 MAG-120924-bin69</strain>
    </source>
</reference>
<dbReference type="SUPFAM" id="SSF49363">
    <property type="entry name" value="Purple acid phosphatase, N-terminal domain"/>
    <property type="match status" value="1"/>
</dbReference>
<dbReference type="AlphaFoldDB" id="A0A0R2X9V0"/>
<comment type="caution">
    <text evidence="5">The sequence shown here is derived from an EMBL/GenBank/DDBJ whole genome shotgun (WGS) entry which is preliminary data.</text>
</comment>
<evidence type="ECO:0000256" key="3">
    <source>
        <dbReference type="SAM" id="SignalP"/>
    </source>
</evidence>
<dbReference type="PANTHER" id="PTHR22953:SF153">
    <property type="entry name" value="PURPLE ACID PHOSPHATASE"/>
    <property type="match status" value="1"/>
</dbReference>
<keyword evidence="1 3" id="KW-0732">Signal</keyword>
<dbReference type="InterPro" id="IPR029052">
    <property type="entry name" value="Metallo-depent_PP-like"/>
</dbReference>
<dbReference type="InterPro" id="IPR039331">
    <property type="entry name" value="PAPs-like"/>
</dbReference>
<sequence length="408" mass="46059">MNRILGLLGLWLCSCLAGAAEVPKTLHLTWEGDPCTTMTAQWLRGPGLGDRPEKGKGEEVRWKKAGDPTWQVVRSTSTEFPDPKKMGMPRWSLSRVRWKGLEAGGEYIFQVKDSPEQRFRTAPLEMGKELIFAEGGDANSSSAAEEMLTLACQKNPLFFSLGGDIAYSDGKDVPREIRFWELWQRAGRGTDGRLIPFVAGIGNHEVQGGYWQEGASFEDMKKRAPFFFALFGGLYQRDEPVAIDFGNYLSLLLLDSGHITPMERQTDWLEKNLAARKSVPWVFVSWHIACYPSGRKWNAQPMIGYARKEWIPLIEKSDATAVFNHHDHDMQRVESEGRGGRKVMVFGNGSIGVEPREAVCRESIPMRKAYAQENYVNIVTLREKSVEVVTLGRKGRELDRTELSQRAK</sequence>
<organism evidence="5 6">
    <name type="scientific">Verrucomicrobia subdivision 6 bacterium BACL9 MAG-120924-bin69</name>
    <dbReference type="NCBI Taxonomy" id="1655635"/>
    <lineage>
        <taxon>Bacteria</taxon>
        <taxon>Pseudomonadati</taxon>
        <taxon>Verrucomicrobiota</taxon>
        <taxon>Verrucomicrobiia</taxon>
        <taxon>Verrucomicrobiales</taxon>
        <taxon>Verrucomicrobia subdivision 6</taxon>
    </lineage>
</organism>
<dbReference type="CDD" id="cd00063">
    <property type="entry name" value="FN3"/>
    <property type="match status" value="1"/>
</dbReference>
<dbReference type="PROSITE" id="PS51257">
    <property type="entry name" value="PROKAR_LIPOPROTEIN"/>
    <property type="match status" value="1"/>
</dbReference>
<feature type="chain" id="PRO_5006427724" description="Calcineurin-like phosphoesterase domain-containing protein" evidence="3">
    <location>
        <begin position="20"/>
        <end position="408"/>
    </location>
</feature>
<feature type="domain" description="Calcineurin-like phosphoesterase" evidence="4">
    <location>
        <begin position="147"/>
        <end position="328"/>
    </location>
</feature>
<dbReference type="GO" id="GO:0046872">
    <property type="term" value="F:metal ion binding"/>
    <property type="evidence" value="ECO:0007669"/>
    <property type="project" value="InterPro"/>
</dbReference>
<gene>
    <name evidence="5" type="ORF">ABS33_05860</name>
</gene>
<proteinExistence type="predicted"/>
<dbReference type="InterPro" id="IPR003961">
    <property type="entry name" value="FN3_dom"/>
</dbReference>
<dbReference type="EMBL" id="LIDN01000208">
    <property type="protein sequence ID" value="KRP32752.1"/>
    <property type="molecule type" value="Genomic_DNA"/>
</dbReference>
<evidence type="ECO:0000313" key="5">
    <source>
        <dbReference type="EMBL" id="KRP32752.1"/>
    </source>
</evidence>
<name>A0A0R2X9V0_9BACT</name>
<evidence type="ECO:0000259" key="4">
    <source>
        <dbReference type="Pfam" id="PF00149"/>
    </source>
</evidence>
<dbReference type="SUPFAM" id="SSF56300">
    <property type="entry name" value="Metallo-dependent phosphatases"/>
    <property type="match status" value="1"/>
</dbReference>
<dbReference type="InterPro" id="IPR008963">
    <property type="entry name" value="Purple_acid_Pase-like_N"/>
</dbReference>
<feature type="signal peptide" evidence="3">
    <location>
        <begin position="1"/>
        <end position="19"/>
    </location>
</feature>
<evidence type="ECO:0000256" key="2">
    <source>
        <dbReference type="SAM" id="MobiDB-lite"/>
    </source>
</evidence>
<evidence type="ECO:0000256" key="1">
    <source>
        <dbReference type="ARBA" id="ARBA00022729"/>
    </source>
</evidence>
<protein>
    <recommendedName>
        <fullName evidence="4">Calcineurin-like phosphoesterase domain-containing protein</fullName>
    </recommendedName>
</protein>
<dbReference type="Gene3D" id="3.60.21.10">
    <property type="match status" value="1"/>
</dbReference>
<evidence type="ECO:0000313" key="6">
    <source>
        <dbReference type="Proteomes" id="UP000051220"/>
    </source>
</evidence>
<accession>A0A0R2X9V0</accession>
<dbReference type="GO" id="GO:0003993">
    <property type="term" value="F:acid phosphatase activity"/>
    <property type="evidence" value="ECO:0007669"/>
    <property type="project" value="InterPro"/>
</dbReference>